<feature type="binding site" evidence="3">
    <location>
        <begin position="13"/>
        <end position="32"/>
    </location>
    <ligand>
        <name>NAD(+)</name>
        <dbReference type="ChEBI" id="CHEBI:57540"/>
    </ligand>
</feature>
<comment type="caution">
    <text evidence="3 4">Lacks conserved residue(s) required for the propagation of feature annotation.</text>
</comment>
<dbReference type="PANTHER" id="PTHR11085:SF4">
    <property type="entry name" value="NAD-DEPENDENT PROTEIN DEACYLASE"/>
    <property type="match status" value="1"/>
</dbReference>
<dbReference type="Gene3D" id="3.40.50.1220">
    <property type="entry name" value="TPP-binding domain"/>
    <property type="match status" value="1"/>
</dbReference>
<comment type="subcellular location">
    <subcellularLocation>
        <location evidence="3">Cytoplasm</location>
    </subcellularLocation>
</comment>
<organism evidence="6 7">
    <name type="scientific">Franzmannia pantelleriensis</name>
    <dbReference type="NCBI Taxonomy" id="48727"/>
    <lineage>
        <taxon>Bacteria</taxon>
        <taxon>Pseudomonadati</taxon>
        <taxon>Pseudomonadota</taxon>
        <taxon>Gammaproteobacteria</taxon>
        <taxon>Oceanospirillales</taxon>
        <taxon>Halomonadaceae</taxon>
        <taxon>Franzmannia</taxon>
    </lineage>
</organism>
<dbReference type="HAMAP" id="MF_01121">
    <property type="entry name" value="Sirtuin_ClassIII"/>
    <property type="match status" value="1"/>
</dbReference>
<dbReference type="OrthoDB" id="9800582at2"/>
<sequence>MTSHSPHLVVFTGAGISAESGIQTFRASDGLWADHAIEDVATPQAWRRDPERVLRFYDERRTQVRRARPNAAHQALASLEKQGFRVSVVTQNIDDLHERAGSRDVLHLHGEILKARSSVDERMRYPLPRGGIKLGDICDKGSQLRPDVVWFGEPVPRYVEACEIVEQADLLLVVGTSLAVMPAAALLERAPLDAEVILVDPAAERLAPPGVARLPQPAGRGVTELVRHWSREGRLWLPETLLGA</sequence>
<keyword evidence="2 3" id="KW-0520">NAD</keyword>
<comment type="catalytic activity">
    <reaction evidence="3">
        <text>N(6)-succinyl-L-lysyl-[protein] + NAD(+) + H2O = 2''-O-succinyl-ADP-D-ribose + nicotinamide + L-lysyl-[protein]</text>
        <dbReference type="Rhea" id="RHEA:47668"/>
        <dbReference type="Rhea" id="RHEA-COMP:9752"/>
        <dbReference type="Rhea" id="RHEA-COMP:11877"/>
        <dbReference type="ChEBI" id="CHEBI:15377"/>
        <dbReference type="ChEBI" id="CHEBI:17154"/>
        <dbReference type="ChEBI" id="CHEBI:29969"/>
        <dbReference type="ChEBI" id="CHEBI:57540"/>
        <dbReference type="ChEBI" id="CHEBI:87830"/>
        <dbReference type="ChEBI" id="CHEBI:87832"/>
    </reaction>
</comment>
<dbReference type="AlphaFoldDB" id="A0A1G9S2P7"/>
<protein>
    <recommendedName>
        <fullName evidence="3">NAD-dependent protein deacylase</fullName>
        <ecNumber evidence="3">2.3.1.286</ecNumber>
    </recommendedName>
    <alternativeName>
        <fullName evidence="3">Regulatory protein SIR2 homolog</fullName>
    </alternativeName>
</protein>
<reference evidence="7" key="1">
    <citation type="submission" date="2016-10" db="EMBL/GenBank/DDBJ databases">
        <authorList>
            <person name="Varghese N."/>
            <person name="Submissions S."/>
        </authorList>
    </citation>
    <scope>NUCLEOTIDE SEQUENCE [LARGE SCALE GENOMIC DNA]</scope>
    <source>
        <strain evidence="7">AAP</strain>
    </source>
</reference>
<dbReference type="GO" id="GO:0036055">
    <property type="term" value="F:protein-succinyllysine desuccinylase activity"/>
    <property type="evidence" value="ECO:0007669"/>
    <property type="project" value="UniProtKB-UniRule"/>
</dbReference>
<dbReference type="Gene3D" id="3.30.1600.10">
    <property type="entry name" value="SIR2/SIRT2 'Small Domain"/>
    <property type="match status" value="1"/>
</dbReference>
<dbReference type="InterPro" id="IPR003000">
    <property type="entry name" value="Sirtuin"/>
</dbReference>
<dbReference type="GO" id="GO:0005737">
    <property type="term" value="C:cytoplasm"/>
    <property type="evidence" value="ECO:0007669"/>
    <property type="project" value="UniProtKB-SubCell"/>
</dbReference>
<evidence type="ECO:0000256" key="4">
    <source>
        <dbReference type="PROSITE-ProRule" id="PRU00236"/>
    </source>
</evidence>
<proteinExistence type="inferred from homology"/>
<dbReference type="GO" id="GO:0017136">
    <property type="term" value="F:histone deacetylase activity, NAD-dependent"/>
    <property type="evidence" value="ECO:0007669"/>
    <property type="project" value="TreeGrafter"/>
</dbReference>
<feature type="domain" description="Deacetylase sirtuin-type" evidence="5">
    <location>
        <begin position="1"/>
        <end position="244"/>
    </location>
</feature>
<accession>A0A1G9S2P7</accession>
<dbReference type="EMBL" id="FNGH01000011">
    <property type="protein sequence ID" value="SDM29746.1"/>
    <property type="molecule type" value="Genomic_DNA"/>
</dbReference>
<dbReference type="RefSeq" id="WP_089659277.1">
    <property type="nucleotide sequence ID" value="NZ_FNGH01000011.1"/>
</dbReference>
<dbReference type="SUPFAM" id="SSF52467">
    <property type="entry name" value="DHS-like NAD/FAD-binding domain"/>
    <property type="match status" value="1"/>
</dbReference>
<dbReference type="EC" id="2.3.1.286" evidence="3"/>
<dbReference type="InterPro" id="IPR050134">
    <property type="entry name" value="NAD-dep_sirtuin_deacylases"/>
</dbReference>
<dbReference type="InterPro" id="IPR026590">
    <property type="entry name" value="Ssirtuin_cat_dom"/>
</dbReference>
<evidence type="ECO:0000313" key="6">
    <source>
        <dbReference type="EMBL" id="SDM29746.1"/>
    </source>
</evidence>
<comment type="catalytic activity">
    <reaction evidence="3">
        <text>N(6)-acetyl-L-lysyl-[protein] + NAD(+) + H2O = 2''-O-acetyl-ADP-D-ribose + nicotinamide + L-lysyl-[protein]</text>
        <dbReference type="Rhea" id="RHEA:43636"/>
        <dbReference type="Rhea" id="RHEA-COMP:9752"/>
        <dbReference type="Rhea" id="RHEA-COMP:10731"/>
        <dbReference type="ChEBI" id="CHEBI:15377"/>
        <dbReference type="ChEBI" id="CHEBI:17154"/>
        <dbReference type="ChEBI" id="CHEBI:29969"/>
        <dbReference type="ChEBI" id="CHEBI:57540"/>
        <dbReference type="ChEBI" id="CHEBI:61930"/>
        <dbReference type="ChEBI" id="CHEBI:83767"/>
        <dbReference type="EC" id="2.3.1.286"/>
    </reaction>
</comment>
<dbReference type="InterPro" id="IPR027546">
    <property type="entry name" value="Sirtuin_class_III"/>
</dbReference>
<evidence type="ECO:0000313" key="7">
    <source>
        <dbReference type="Proteomes" id="UP000199107"/>
    </source>
</evidence>
<feature type="binding site" evidence="3">
    <location>
        <position position="60"/>
    </location>
    <ligand>
        <name>substrate</name>
    </ligand>
</feature>
<gene>
    <name evidence="3" type="primary">cobB</name>
    <name evidence="6" type="ORF">SAMN05192555_111122</name>
</gene>
<keyword evidence="3" id="KW-0963">Cytoplasm</keyword>
<evidence type="ECO:0000256" key="3">
    <source>
        <dbReference type="HAMAP-Rule" id="MF_01121"/>
    </source>
</evidence>
<dbReference type="Pfam" id="PF02146">
    <property type="entry name" value="SIR2"/>
    <property type="match status" value="1"/>
</dbReference>
<dbReference type="InterPro" id="IPR026591">
    <property type="entry name" value="Sirtuin_cat_small_dom_sf"/>
</dbReference>
<keyword evidence="7" id="KW-1185">Reference proteome</keyword>
<feature type="binding site" evidence="3">
    <location>
        <begin position="175"/>
        <end position="177"/>
    </location>
    <ligand>
        <name>NAD(+)</name>
        <dbReference type="ChEBI" id="CHEBI:57540"/>
    </ligand>
</feature>
<dbReference type="GO" id="GO:0070403">
    <property type="term" value="F:NAD+ binding"/>
    <property type="evidence" value="ECO:0007669"/>
    <property type="project" value="UniProtKB-UniRule"/>
</dbReference>
<name>A0A1G9S2P7_9GAMM</name>
<dbReference type="STRING" id="48727.SAMN05192555_111122"/>
<dbReference type="Proteomes" id="UP000199107">
    <property type="component" value="Unassembled WGS sequence"/>
</dbReference>
<feature type="binding site" evidence="3">
    <location>
        <begin position="91"/>
        <end position="94"/>
    </location>
    <ligand>
        <name>NAD(+)</name>
        <dbReference type="ChEBI" id="CHEBI:57540"/>
    </ligand>
</feature>
<dbReference type="PROSITE" id="PS50305">
    <property type="entry name" value="SIRTUIN"/>
    <property type="match status" value="1"/>
</dbReference>
<evidence type="ECO:0000259" key="5">
    <source>
        <dbReference type="PROSITE" id="PS50305"/>
    </source>
</evidence>
<comment type="domain">
    <text evidence="3">2 residues (Tyr-57 and Arg-60) present in a large hydrophobic pocket are probably involved in substrate specificity. They are important for desuccinylation activity, but dispensable for deacetylation activity.</text>
</comment>
<comment type="function">
    <text evidence="3">NAD-dependent lysine deacetylase and desuccinylase that specifically removes acetyl and succinyl groups on target proteins. Modulates the activities of several proteins which are inactive in their acylated form.</text>
</comment>
<dbReference type="InterPro" id="IPR029035">
    <property type="entry name" value="DHS-like_NAD/FAD-binding_dom"/>
</dbReference>
<keyword evidence="1" id="KW-0808">Transferase</keyword>
<evidence type="ECO:0000256" key="1">
    <source>
        <dbReference type="ARBA" id="ARBA00022679"/>
    </source>
</evidence>
<comment type="similarity">
    <text evidence="3">Belongs to the sirtuin family. Class III subfamily.</text>
</comment>
<feature type="binding site" evidence="3">
    <location>
        <position position="57"/>
    </location>
    <ligand>
        <name>substrate</name>
    </ligand>
</feature>
<feature type="active site" description="Proton acceptor" evidence="3">
    <location>
        <position position="109"/>
    </location>
</feature>
<dbReference type="PANTHER" id="PTHR11085">
    <property type="entry name" value="NAD-DEPENDENT PROTEIN DEACYLASE SIRTUIN-5, MITOCHONDRIAL-RELATED"/>
    <property type="match status" value="1"/>
</dbReference>
<dbReference type="GO" id="GO:0036054">
    <property type="term" value="F:protein-malonyllysine demalonylase activity"/>
    <property type="evidence" value="ECO:0007669"/>
    <property type="project" value="InterPro"/>
</dbReference>
<evidence type="ECO:0000256" key="2">
    <source>
        <dbReference type="ARBA" id="ARBA00023027"/>
    </source>
</evidence>
<feature type="binding site" evidence="3">
    <location>
        <position position="218"/>
    </location>
    <ligand>
        <name>NAD(+)</name>
        <dbReference type="ChEBI" id="CHEBI:57540"/>
    </ligand>
</feature>